<dbReference type="OrthoDB" id="1494151at2"/>
<name>A0A4R6KB31_9ACTN</name>
<proteinExistence type="inferred from homology"/>
<evidence type="ECO:0000313" key="7">
    <source>
        <dbReference type="Proteomes" id="UP000295388"/>
    </source>
</evidence>
<accession>A0A4R6KB31</accession>
<dbReference type="Pfam" id="PF19906">
    <property type="entry name" value="CGDB"/>
    <property type="match status" value="1"/>
</dbReference>
<evidence type="ECO:0000259" key="5">
    <source>
        <dbReference type="Pfam" id="PF19906"/>
    </source>
</evidence>
<dbReference type="Proteomes" id="UP000295388">
    <property type="component" value="Unassembled WGS sequence"/>
</dbReference>
<evidence type="ECO:0000256" key="2">
    <source>
        <dbReference type="ARBA" id="ARBA00023277"/>
    </source>
</evidence>
<dbReference type="InterPro" id="IPR045959">
    <property type="entry name" value="CGDB"/>
</dbReference>
<keyword evidence="7" id="KW-1185">Reference proteome</keyword>
<comment type="caution">
    <text evidence="6">The sequence shown here is derived from an EMBL/GenBank/DDBJ whole genome shotgun (WGS) entry which is preliminary data.</text>
</comment>
<protein>
    <recommendedName>
        <fullName evidence="4">C-deglycosylation enzyme beta subunit</fullName>
    </recommendedName>
</protein>
<dbReference type="RefSeq" id="WP_133801524.1">
    <property type="nucleotide sequence ID" value="NZ_SNWQ01000009.1"/>
</dbReference>
<dbReference type="GO" id="GO:0016829">
    <property type="term" value="F:lyase activity"/>
    <property type="evidence" value="ECO:0007669"/>
    <property type="project" value="UniProtKB-KW"/>
</dbReference>
<reference evidence="6 7" key="1">
    <citation type="submission" date="2019-03" db="EMBL/GenBank/DDBJ databases">
        <title>Genomic Encyclopedia of Type Strains, Phase III (KMG-III): the genomes of soil and plant-associated and newly described type strains.</title>
        <authorList>
            <person name="Whitman W."/>
        </authorList>
    </citation>
    <scope>NUCLEOTIDE SEQUENCE [LARGE SCALE GENOMIC DNA]</scope>
    <source>
        <strain evidence="6 7">VKM Ac-2527</strain>
    </source>
</reference>
<evidence type="ECO:0000256" key="4">
    <source>
        <dbReference type="ARBA" id="ARBA00047208"/>
    </source>
</evidence>
<dbReference type="EMBL" id="SNWQ01000009">
    <property type="protein sequence ID" value="TDO47131.1"/>
    <property type="molecule type" value="Genomic_DNA"/>
</dbReference>
<keyword evidence="1" id="KW-0456">Lyase</keyword>
<evidence type="ECO:0000256" key="1">
    <source>
        <dbReference type="ARBA" id="ARBA00023239"/>
    </source>
</evidence>
<evidence type="ECO:0000256" key="3">
    <source>
        <dbReference type="ARBA" id="ARBA00046336"/>
    </source>
</evidence>
<sequence>MLPDQIIEPDTLRTDDGRVSVSIRIPWYRALPLSSVSQVGLDIDGHQVPNESIVWRTAHGERYALDELPPRHDKWWFVLDSAVLEGDLPPLAEADEHEVHVVIGLYIPYVPAADGAPLVLEQDRKTMKLEAAA</sequence>
<evidence type="ECO:0000313" key="6">
    <source>
        <dbReference type="EMBL" id="TDO47131.1"/>
    </source>
</evidence>
<keyword evidence="2" id="KW-0119">Carbohydrate metabolism</keyword>
<feature type="domain" description="C-glycoside deglycosidase beta subunit" evidence="5">
    <location>
        <begin position="20"/>
        <end position="109"/>
    </location>
</feature>
<organism evidence="6 7">
    <name type="scientific">Kribbella caucasensis</name>
    <dbReference type="NCBI Taxonomy" id="2512215"/>
    <lineage>
        <taxon>Bacteria</taxon>
        <taxon>Bacillati</taxon>
        <taxon>Actinomycetota</taxon>
        <taxon>Actinomycetes</taxon>
        <taxon>Propionibacteriales</taxon>
        <taxon>Kribbellaceae</taxon>
        <taxon>Kribbella</taxon>
    </lineage>
</organism>
<gene>
    <name evidence="6" type="ORF">EV643_10921</name>
</gene>
<dbReference type="AlphaFoldDB" id="A0A4R6KB31"/>
<comment type="similarity">
    <text evidence="3">Belongs to the C-glycoside deglycosidase beta subunit family.</text>
</comment>